<organism evidence="2 3">
    <name type="scientific">Musa balbisiana</name>
    <name type="common">Banana</name>
    <dbReference type="NCBI Taxonomy" id="52838"/>
    <lineage>
        <taxon>Eukaryota</taxon>
        <taxon>Viridiplantae</taxon>
        <taxon>Streptophyta</taxon>
        <taxon>Embryophyta</taxon>
        <taxon>Tracheophyta</taxon>
        <taxon>Spermatophyta</taxon>
        <taxon>Magnoliopsida</taxon>
        <taxon>Liliopsida</taxon>
        <taxon>Zingiberales</taxon>
        <taxon>Musaceae</taxon>
        <taxon>Musa</taxon>
    </lineage>
</organism>
<proteinExistence type="predicted"/>
<keyword evidence="3" id="KW-1185">Reference proteome</keyword>
<evidence type="ECO:0000313" key="3">
    <source>
        <dbReference type="Proteomes" id="UP000317650"/>
    </source>
</evidence>
<sequence>MDSLCREITAFSRATKLPESKIRISGGNTPSETNSFSQFPDSASKQTAVAAFSLTLREVADIRCTRADTLLRPKTAITLFSSSLIALNSPSSARCFASACPIWRRASSSRRFQLANSVSAGRAPVAEGGGSAASPRTPILTRRPQSRRLRSSFPERASRSLCIWSFPTEAPSSLRHRPANSTASERVAATDWTSSRQRACRAKQGWLERSSFPERASRSLCIWSFPTEAPSSLRHRPANSTASERVAATDWTSSRQRACRAKQGWLERSERLGGTRSSLEAMDFHRPGKPLADLALSRATGTRRRARESQCSADPAASQSSTAAAMGSVSSTMARCCS</sequence>
<gene>
    <name evidence="2" type="ORF">C4D60_Mb01t19110</name>
</gene>
<evidence type="ECO:0000313" key="2">
    <source>
        <dbReference type="EMBL" id="THU63750.1"/>
    </source>
</evidence>
<name>A0A4S8JNM9_MUSBA</name>
<evidence type="ECO:0000256" key="1">
    <source>
        <dbReference type="SAM" id="MobiDB-lite"/>
    </source>
</evidence>
<feature type="region of interest" description="Disordered" evidence="1">
    <location>
        <begin position="302"/>
        <end position="338"/>
    </location>
</feature>
<dbReference type="EMBL" id="PYDT01000004">
    <property type="protein sequence ID" value="THU63750.1"/>
    <property type="molecule type" value="Genomic_DNA"/>
</dbReference>
<feature type="compositionally biased region" description="Polar residues" evidence="1">
    <location>
        <begin position="309"/>
        <end position="338"/>
    </location>
</feature>
<dbReference type="Proteomes" id="UP000317650">
    <property type="component" value="Chromosome 1"/>
</dbReference>
<accession>A0A4S8JNM9</accession>
<comment type="caution">
    <text evidence="2">The sequence shown here is derived from an EMBL/GenBank/DDBJ whole genome shotgun (WGS) entry which is preliminary data.</text>
</comment>
<dbReference type="AlphaFoldDB" id="A0A4S8JNM9"/>
<protein>
    <submittedName>
        <fullName evidence="2">Uncharacterized protein</fullName>
    </submittedName>
</protein>
<reference evidence="2 3" key="1">
    <citation type="journal article" date="2019" name="Nat. Plants">
        <title>Genome sequencing of Musa balbisiana reveals subgenome evolution and function divergence in polyploid bananas.</title>
        <authorList>
            <person name="Yao X."/>
        </authorList>
    </citation>
    <scope>NUCLEOTIDE SEQUENCE [LARGE SCALE GENOMIC DNA]</scope>
    <source>
        <strain evidence="3">cv. DH-PKW</strain>
        <tissue evidence="2">Leaves</tissue>
    </source>
</reference>